<dbReference type="Pfam" id="PF13861">
    <property type="entry name" value="FLgD_tudor"/>
    <property type="match status" value="1"/>
</dbReference>
<accession>A0A4R6MWB5</accession>
<evidence type="ECO:0000256" key="6">
    <source>
        <dbReference type="SAM" id="MobiDB-lite"/>
    </source>
</evidence>
<feature type="compositionally biased region" description="Polar residues" evidence="6">
    <location>
        <begin position="1"/>
        <end position="12"/>
    </location>
</feature>
<comment type="similarity">
    <text evidence="1 5">Belongs to the FlgD family.</text>
</comment>
<evidence type="ECO:0000256" key="3">
    <source>
        <dbReference type="ARBA" id="ARBA00022795"/>
    </source>
</evidence>
<reference evidence="9 10" key="1">
    <citation type="submission" date="2019-03" db="EMBL/GenBank/DDBJ databases">
        <title>Genomic Encyclopedia of Type Strains, Phase IV (KMG-IV): sequencing the most valuable type-strain genomes for metagenomic binning, comparative biology and taxonomic classification.</title>
        <authorList>
            <person name="Goeker M."/>
        </authorList>
    </citation>
    <scope>NUCLEOTIDE SEQUENCE [LARGE SCALE GENOMIC DNA]</scope>
    <source>
        <strain evidence="9 10">DSM 25082</strain>
    </source>
</reference>
<dbReference type="Pfam" id="PF13860">
    <property type="entry name" value="FlgD_ig"/>
    <property type="match status" value="1"/>
</dbReference>
<evidence type="ECO:0000259" key="7">
    <source>
        <dbReference type="Pfam" id="PF13860"/>
    </source>
</evidence>
<dbReference type="Proteomes" id="UP000295357">
    <property type="component" value="Unassembled WGS sequence"/>
</dbReference>
<evidence type="ECO:0000313" key="10">
    <source>
        <dbReference type="Proteomes" id="UP000295357"/>
    </source>
</evidence>
<proteinExistence type="inferred from homology"/>
<dbReference type="Pfam" id="PF03963">
    <property type="entry name" value="FlgD"/>
    <property type="match status" value="1"/>
</dbReference>
<feature type="domain" description="FlgD/Vpr Ig-like" evidence="7">
    <location>
        <begin position="98"/>
        <end position="168"/>
    </location>
</feature>
<dbReference type="Gene3D" id="2.60.40.4070">
    <property type="match status" value="1"/>
</dbReference>
<evidence type="ECO:0000256" key="4">
    <source>
        <dbReference type="ARBA" id="ARBA00024746"/>
    </source>
</evidence>
<name>A0A4R6MWB5_9BURK</name>
<dbReference type="InterPro" id="IPR025963">
    <property type="entry name" value="FLgD_Tudor"/>
</dbReference>
<protein>
    <recommendedName>
        <fullName evidence="2 5">Basal-body rod modification protein FlgD</fullName>
    </recommendedName>
</protein>
<organism evidence="9 10">
    <name type="scientific">Roseateles asaccharophilus</name>
    <dbReference type="NCBI Taxonomy" id="582607"/>
    <lineage>
        <taxon>Bacteria</taxon>
        <taxon>Pseudomonadati</taxon>
        <taxon>Pseudomonadota</taxon>
        <taxon>Betaproteobacteria</taxon>
        <taxon>Burkholderiales</taxon>
        <taxon>Sphaerotilaceae</taxon>
        <taxon>Roseateles</taxon>
    </lineage>
</organism>
<feature type="domain" description="FlgD Tudor-like" evidence="8">
    <location>
        <begin position="84"/>
        <end position="211"/>
    </location>
</feature>
<dbReference type="InterPro" id="IPR005648">
    <property type="entry name" value="FlgD"/>
</dbReference>
<comment type="function">
    <text evidence="4 5">Required for flagellar hook formation. May act as a scaffolding protein.</text>
</comment>
<keyword evidence="9" id="KW-0282">Flagellum</keyword>
<keyword evidence="9" id="KW-0969">Cilium</keyword>
<evidence type="ECO:0000313" key="9">
    <source>
        <dbReference type="EMBL" id="TDP05025.1"/>
    </source>
</evidence>
<keyword evidence="3 5" id="KW-1005">Bacterial flagellum biogenesis</keyword>
<dbReference type="OrthoDB" id="9785233at2"/>
<comment type="caution">
    <text evidence="9">The sequence shown here is derived from an EMBL/GenBank/DDBJ whole genome shotgun (WGS) entry which is preliminary data.</text>
</comment>
<evidence type="ECO:0000256" key="5">
    <source>
        <dbReference type="RuleBase" id="RU362076"/>
    </source>
</evidence>
<keyword evidence="10" id="KW-1185">Reference proteome</keyword>
<dbReference type="AlphaFoldDB" id="A0A4R6MWB5"/>
<gene>
    <name evidence="9" type="ORF">DFR39_11257</name>
</gene>
<evidence type="ECO:0000259" key="8">
    <source>
        <dbReference type="Pfam" id="PF13861"/>
    </source>
</evidence>
<keyword evidence="9" id="KW-0966">Cell projection</keyword>
<dbReference type="RefSeq" id="WP_133605366.1">
    <property type="nucleotide sequence ID" value="NZ_JAUFPJ010000014.1"/>
</dbReference>
<dbReference type="EMBL" id="SNXE01000012">
    <property type="protein sequence ID" value="TDP05025.1"/>
    <property type="molecule type" value="Genomic_DNA"/>
</dbReference>
<feature type="region of interest" description="Disordered" evidence="6">
    <location>
        <begin position="1"/>
        <end position="21"/>
    </location>
</feature>
<evidence type="ECO:0000256" key="2">
    <source>
        <dbReference type="ARBA" id="ARBA00016013"/>
    </source>
</evidence>
<dbReference type="GO" id="GO:0044781">
    <property type="term" value="P:bacterial-type flagellum organization"/>
    <property type="evidence" value="ECO:0007669"/>
    <property type="project" value="UniProtKB-UniRule"/>
</dbReference>
<dbReference type="InterPro" id="IPR025965">
    <property type="entry name" value="FlgD/Vpr_Ig-like"/>
</dbReference>
<sequence>MDVTSLNQTLSGGKSPAVSKNAVETQDRFLKLLVAQMRNQDPMNPLDNAQVTSQMAQIQTVSGIATLDKSIQSLSSQFGQMLPLQGATLLGRQVSVPGNKLSTSEATARGAYELSSPADRVKLEVLTPAGTVLDTVELGAQGSGLQRFEWNTEKGKAYPELAFRITATKGSSTLSSSTYAVDKVASIGSSATGTLQLQLARLGVIDYGSVKSID</sequence>
<evidence type="ECO:0000256" key="1">
    <source>
        <dbReference type="ARBA" id="ARBA00010577"/>
    </source>
</evidence>
<dbReference type="Gene3D" id="2.30.30.910">
    <property type="match status" value="1"/>
</dbReference>